<dbReference type="EMBL" id="CACSLK010026072">
    <property type="protein sequence ID" value="CAA0825417.1"/>
    <property type="molecule type" value="Genomic_DNA"/>
</dbReference>
<evidence type="ECO:0000256" key="1">
    <source>
        <dbReference type="SAM" id="MobiDB-lite"/>
    </source>
</evidence>
<feature type="compositionally biased region" description="Basic and acidic residues" evidence="1">
    <location>
        <begin position="254"/>
        <end position="263"/>
    </location>
</feature>
<protein>
    <recommendedName>
        <fullName evidence="4">Hydroxyproline-rich glycoprotein family protein</fullName>
    </recommendedName>
</protein>
<feature type="compositionally biased region" description="Low complexity" evidence="1">
    <location>
        <begin position="427"/>
        <end position="443"/>
    </location>
</feature>
<evidence type="ECO:0000313" key="3">
    <source>
        <dbReference type="Proteomes" id="UP001153555"/>
    </source>
</evidence>
<feature type="region of interest" description="Disordered" evidence="1">
    <location>
        <begin position="1"/>
        <end position="25"/>
    </location>
</feature>
<feature type="compositionally biased region" description="Pro residues" evidence="1">
    <location>
        <begin position="300"/>
        <end position="312"/>
    </location>
</feature>
<feature type="compositionally biased region" description="Polar residues" evidence="1">
    <location>
        <begin position="196"/>
        <end position="214"/>
    </location>
</feature>
<gene>
    <name evidence="2" type="ORF">SHERM_22193</name>
</gene>
<evidence type="ECO:0000313" key="2">
    <source>
        <dbReference type="EMBL" id="CAA0825417.1"/>
    </source>
</evidence>
<feature type="compositionally biased region" description="Polar residues" evidence="1">
    <location>
        <begin position="264"/>
        <end position="299"/>
    </location>
</feature>
<name>A0A9N7NBN4_STRHE</name>
<comment type="caution">
    <text evidence="2">The sequence shown here is derived from an EMBL/GenBank/DDBJ whole genome shotgun (WGS) entry which is preliminary data.</text>
</comment>
<reference evidence="2" key="1">
    <citation type="submission" date="2019-12" db="EMBL/GenBank/DDBJ databases">
        <authorList>
            <person name="Scholes J."/>
        </authorList>
    </citation>
    <scope>NUCLEOTIDE SEQUENCE</scope>
</reference>
<dbReference type="PANTHER" id="PTHR34059">
    <property type="entry name" value="EXPRESSED PROTEIN"/>
    <property type="match status" value="1"/>
</dbReference>
<evidence type="ECO:0008006" key="4">
    <source>
        <dbReference type="Google" id="ProtNLM"/>
    </source>
</evidence>
<sequence length="488" mass="53580">MADPVSRSPELRAPPPTPDPANDPSNFYRQFLRRSALVTVLLALLPIFPSIAPQFVNQTLHARSWELLQLVFVGIAVSYGLFSRKNDQTEKDHGGGGGPKPESAHSYVSKLLQFSSVFDDEPESPQAVIHEESKVQTLNSQYFRGEPVVMVAEQIQSNPVVRKENGFCEITHNKPLLLPIRSLKQLVPESGEVDSGEQQGQKSDPINDSISRLTGDSGKSRNVEVSGSSPPKVDDDLVVLRSPIPWRSRSGRMMKTDENEDMKSNSIDDSTFNPNLSSRKIPTQSTSFPSKSQPKSSAYSPPPTPPPPPPPHFVRKSMLLKSSSSFTTNNSTPLEKALRRSTKSVPIAELGKSKTKQLPRRMTNNNAAKFVGHTTEFSEKNGYSGKGLPNRNSVEKDVMETSNDDDSEDRDDDDDDYFGGISGSGGDVTNSSSIVNNNDISNNGDLGPDVDKKADEFIAKFREQIRLQRIESIRKSAAQRGAKTCGAR</sequence>
<feature type="region of interest" description="Disordered" evidence="1">
    <location>
        <begin position="189"/>
        <end position="449"/>
    </location>
</feature>
<feature type="compositionally biased region" description="Acidic residues" evidence="1">
    <location>
        <begin position="402"/>
        <end position="417"/>
    </location>
</feature>
<dbReference type="InterPro" id="IPR008480">
    <property type="entry name" value="DUF761_pln"/>
</dbReference>
<proteinExistence type="predicted"/>
<feature type="compositionally biased region" description="Low complexity" evidence="1">
    <location>
        <begin position="322"/>
        <end position="332"/>
    </location>
</feature>
<dbReference type="Pfam" id="PF05553">
    <property type="entry name" value="DUF761"/>
    <property type="match status" value="1"/>
</dbReference>
<dbReference type="Proteomes" id="UP001153555">
    <property type="component" value="Unassembled WGS sequence"/>
</dbReference>
<dbReference type="OrthoDB" id="1080706at2759"/>
<dbReference type="AlphaFoldDB" id="A0A9N7NBN4"/>
<keyword evidence="3" id="KW-1185">Reference proteome</keyword>
<dbReference type="PANTHER" id="PTHR34059:SF1">
    <property type="entry name" value="EXPRESSED PROTEIN"/>
    <property type="match status" value="1"/>
</dbReference>
<accession>A0A9N7NBN4</accession>
<organism evidence="2 3">
    <name type="scientific">Striga hermonthica</name>
    <name type="common">Purple witchweed</name>
    <name type="synonym">Buchnera hermonthica</name>
    <dbReference type="NCBI Taxonomy" id="68872"/>
    <lineage>
        <taxon>Eukaryota</taxon>
        <taxon>Viridiplantae</taxon>
        <taxon>Streptophyta</taxon>
        <taxon>Embryophyta</taxon>
        <taxon>Tracheophyta</taxon>
        <taxon>Spermatophyta</taxon>
        <taxon>Magnoliopsida</taxon>
        <taxon>eudicotyledons</taxon>
        <taxon>Gunneridae</taxon>
        <taxon>Pentapetalae</taxon>
        <taxon>asterids</taxon>
        <taxon>lamiids</taxon>
        <taxon>Lamiales</taxon>
        <taxon>Orobanchaceae</taxon>
        <taxon>Buchnereae</taxon>
        <taxon>Striga</taxon>
    </lineage>
</organism>
<feature type="compositionally biased region" description="Pro residues" evidence="1">
    <location>
        <begin position="12"/>
        <end position="21"/>
    </location>
</feature>